<dbReference type="GO" id="GO:0019843">
    <property type="term" value="F:rRNA binding"/>
    <property type="evidence" value="ECO:0007669"/>
    <property type="project" value="UniProtKB-UniRule"/>
</dbReference>
<dbReference type="NCBIfam" id="TIGR00061">
    <property type="entry name" value="L21"/>
    <property type="match status" value="1"/>
</dbReference>
<accession>A0A191T4J1</accession>
<evidence type="ECO:0000256" key="4">
    <source>
        <dbReference type="HAMAP-Rule" id="MF_01363"/>
    </source>
</evidence>
<evidence type="ECO:0000256" key="5">
    <source>
        <dbReference type="RuleBase" id="RU000563"/>
    </source>
</evidence>
<dbReference type="InterPro" id="IPR036164">
    <property type="entry name" value="bL21-like_sf"/>
</dbReference>
<sequence>MNTYAIIETGGEQLQVETGRFYDIRHLAPSVPILQKQNTKIVLSRVLFIRSQSIKMLGKPWLENVVVKGRILHLRREKKVTIYKMRAKKKTRRLQGHRQSLARFAIDGIYVNGKKLSN</sequence>
<evidence type="ECO:0000256" key="1">
    <source>
        <dbReference type="ARBA" id="ARBA00008563"/>
    </source>
</evidence>
<organism evidence="6">
    <name type="scientific">Spirogyra maxima</name>
    <name type="common">Green alga</name>
    <dbReference type="NCBI Taxonomy" id="3180"/>
    <lineage>
        <taxon>Eukaryota</taxon>
        <taxon>Viridiplantae</taxon>
        <taxon>Streptophyta</taxon>
        <taxon>Zygnematophyceae</taxon>
        <taxon>Zygnematophycidae</taxon>
        <taxon>Spirogyrales</taxon>
        <taxon>Spirogyraceae</taxon>
        <taxon>Spirogyra</taxon>
    </lineage>
</organism>
<proteinExistence type="inferred from homology"/>
<comment type="similarity">
    <text evidence="1 4 5">Belongs to the bacterial ribosomal protein bL21 family.</text>
</comment>
<keyword evidence="4" id="KW-0699">rRNA-binding</keyword>
<keyword evidence="4" id="KW-0694">RNA-binding</keyword>
<dbReference type="HAMAP" id="MF_01363">
    <property type="entry name" value="Ribosomal_bL21"/>
    <property type="match status" value="1"/>
</dbReference>
<dbReference type="RefSeq" id="YP_009258391.1">
    <property type="nucleotide sequence ID" value="NC_030355.1"/>
</dbReference>
<comment type="function">
    <text evidence="4 5">This protein binds to 23S rRNA.</text>
</comment>
<protein>
    <recommendedName>
        <fullName evidence="4">Large ribosomal subunit protein bL21c</fullName>
    </recommendedName>
</protein>
<keyword evidence="3 4" id="KW-0687">Ribonucleoprotein</keyword>
<dbReference type="InterPro" id="IPR001787">
    <property type="entry name" value="Ribosomal_bL21"/>
</dbReference>
<dbReference type="EMBL" id="KU646489">
    <property type="protein sequence ID" value="ANI25311.1"/>
    <property type="molecule type" value="Genomic_DNA"/>
</dbReference>
<dbReference type="GO" id="GO:0003735">
    <property type="term" value="F:structural constituent of ribosome"/>
    <property type="evidence" value="ECO:0007669"/>
    <property type="project" value="InterPro"/>
</dbReference>
<evidence type="ECO:0000256" key="3">
    <source>
        <dbReference type="ARBA" id="ARBA00023274"/>
    </source>
</evidence>
<dbReference type="GO" id="GO:1990904">
    <property type="term" value="C:ribonucleoprotein complex"/>
    <property type="evidence" value="ECO:0007669"/>
    <property type="project" value="UniProtKB-KW"/>
</dbReference>
<dbReference type="SUPFAM" id="SSF141091">
    <property type="entry name" value="L21p-like"/>
    <property type="match status" value="1"/>
</dbReference>
<comment type="subcellular location">
    <subcellularLocation>
        <location evidence="4">Plastid</location>
        <location evidence="4">Chloroplast</location>
    </subcellularLocation>
</comment>
<keyword evidence="2 4" id="KW-0689">Ribosomal protein</keyword>
<dbReference type="GO" id="GO:0005840">
    <property type="term" value="C:ribosome"/>
    <property type="evidence" value="ECO:0007669"/>
    <property type="project" value="UniProtKB-KW"/>
</dbReference>
<dbReference type="PANTHER" id="PTHR21349">
    <property type="entry name" value="50S RIBOSOMAL PROTEIN L21"/>
    <property type="match status" value="1"/>
</dbReference>
<evidence type="ECO:0000256" key="2">
    <source>
        <dbReference type="ARBA" id="ARBA00022980"/>
    </source>
</evidence>
<keyword evidence="6" id="KW-0934">Plastid</keyword>
<gene>
    <name evidence="4 6" type="primary">rpl21</name>
</gene>
<dbReference type="GeneID" id="27984697"/>
<reference evidence="6" key="1">
    <citation type="journal article" date="2016" name="Front. Plant Sci.">
        <title>Comparative Chloroplast Genome Analyses of Streptophyte Green Algae Uncover Major Structural Alterations in the Klebsormidiophyceae, Coleochaetophyceae and Zygnematophyceae.</title>
        <authorList>
            <person name="Lemieux C."/>
            <person name="Otis C."/>
            <person name="Turmel M."/>
        </authorList>
    </citation>
    <scope>NUCLEOTIDE SEQUENCE</scope>
</reference>
<keyword evidence="6" id="KW-0150">Chloroplast</keyword>
<geneLocation type="chloroplast" evidence="6"/>
<dbReference type="InterPro" id="IPR028909">
    <property type="entry name" value="bL21-like"/>
</dbReference>
<dbReference type="AlphaFoldDB" id="A0A191T4J1"/>
<evidence type="ECO:0000313" key="6">
    <source>
        <dbReference type="EMBL" id="ANI25311.1"/>
    </source>
</evidence>
<dbReference type="PANTHER" id="PTHR21349:SF0">
    <property type="entry name" value="LARGE RIBOSOMAL SUBUNIT PROTEIN BL21M"/>
    <property type="match status" value="1"/>
</dbReference>
<dbReference type="GO" id="GO:0009507">
    <property type="term" value="C:chloroplast"/>
    <property type="evidence" value="ECO:0007669"/>
    <property type="project" value="UniProtKB-SubCell"/>
</dbReference>
<dbReference type="GO" id="GO:0006412">
    <property type="term" value="P:translation"/>
    <property type="evidence" value="ECO:0007669"/>
    <property type="project" value="UniProtKB-UniRule"/>
</dbReference>
<name>A0A191T4J1_SPIMX</name>
<comment type="subunit">
    <text evidence="4 5">Part of the 50S ribosomal subunit.</text>
</comment>
<dbReference type="Pfam" id="PF00829">
    <property type="entry name" value="Ribosomal_L21p"/>
    <property type="match status" value="1"/>
</dbReference>